<keyword evidence="1" id="KW-0472">Membrane</keyword>
<proteinExistence type="predicted"/>
<organism evidence="2">
    <name type="scientific">gut metagenome</name>
    <dbReference type="NCBI Taxonomy" id="749906"/>
    <lineage>
        <taxon>unclassified sequences</taxon>
        <taxon>metagenomes</taxon>
        <taxon>organismal metagenomes</taxon>
    </lineage>
</organism>
<comment type="caution">
    <text evidence="2">The sequence shown here is derived from an EMBL/GenBank/DDBJ whole genome shotgun (WGS) entry which is preliminary data.</text>
</comment>
<sequence>MDKASLQPAPATIRRCMGLLFLIISTYSRILTFWADSPPIPKYSGRSFSQMPIIARMVSRNEIMIPTGAKVRKNAAEE</sequence>
<name>J9FKB1_9ZZZZ</name>
<gene>
    <name evidence="2" type="ORF">EVA_17019</name>
</gene>
<accession>J9FKB1</accession>
<dbReference type="AlphaFoldDB" id="J9FKB1"/>
<keyword evidence="1" id="KW-1133">Transmembrane helix</keyword>
<keyword evidence="1" id="KW-0812">Transmembrane</keyword>
<protein>
    <submittedName>
        <fullName evidence="2">Uncharacterized protein</fullName>
    </submittedName>
</protein>
<reference evidence="2" key="1">
    <citation type="journal article" date="2012" name="PLoS ONE">
        <title>Gene sets for utilization of primary and secondary nutrition supplies in the distal gut of endangered iberian lynx.</title>
        <authorList>
            <person name="Alcaide M."/>
            <person name="Messina E."/>
            <person name="Richter M."/>
            <person name="Bargiela R."/>
            <person name="Peplies J."/>
            <person name="Huws S.A."/>
            <person name="Newbold C.J."/>
            <person name="Golyshin P.N."/>
            <person name="Simon M.A."/>
            <person name="Lopez G."/>
            <person name="Yakimov M.M."/>
            <person name="Ferrer M."/>
        </authorList>
    </citation>
    <scope>NUCLEOTIDE SEQUENCE</scope>
</reference>
<dbReference type="EMBL" id="AMCI01006135">
    <property type="protein sequence ID" value="EJW94873.1"/>
    <property type="molecule type" value="Genomic_DNA"/>
</dbReference>
<evidence type="ECO:0000256" key="1">
    <source>
        <dbReference type="SAM" id="Phobius"/>
    </source>
</evidence>
<evidence type="ECO:0000313" key="2">
    <source>
        <dbReference type="EMBL" id="EJW94873.1"/>
    </source>
</evidence>
<feature type="transmembrane region" description="Helical" evidence="1">
    <location>
        <begin position="12"/>
        <end position="35"/>
    </location>
</feature>